<dbReference type="EMBL" id="UFTJ01000002">
    <property type="protein sequence ID" value="SSZ55595.1"/>
    <property type="molecule type" value="Genomic_DNA"/>
</dbReference>
<evidence type="ECO:0000313" key="1">
    <source>
        <dbReference type="EMBL" id="SSZ55595.1"/>
    </source>
</evidence>
<proteinExistence type="predicted"/>
<dbReference type="RefSeq" id="WP_002689158.1">
    <property type="nucleotide sequence ID" value="NZ_UFTJ01000002.1"/>
</dbReference>
<organism evidence="1 2">
    <name type="scientific">Bergeyella zoohelcum</name>
    <dbReference type="NCBI Taxonomy" id="1015"/>
    <lineage>
        <taxon>Bacteria</taxon>
        <taxon>Pseudomonadati</taxon>
        <taxon>Bacteroidota</taxon>
        <taxon>Flavobacteriia</taxon>
        <taxon>Flavobacteriales</taxon>
        <taxon>Weeksellaceae</taxon>
        <taxon>Bergeyella</taxon>
    </lineage>
</organism>
<dbReference type="Proteomes" id="UP000255515">
    <property type="component" value="Unassembled WGS sequence"/>
</dbReference>
<accession>A0A376C250</accession>
<reference evidence="1 2" key="1">
    <citation type="submission" date="2018-06" db="EMBL/GenBank/DDBJ databases">
        <authorList>
            <consortium name="Pathogen Informatics"/>
            <person name="Doyle S."/>
        </authorList>
    </citation>
    <scope>NUCLEOTIDE SEQUENCE [LARGE SCALE GENOMIC DNA]</scope>
    <source>
        <strain evidence="1 2">NCTC11661</strain>
    </source>
</reference>
<sequence>MNYYSAVRLLTIVSLFIILQSCAIKGNFKGLYSYFNTTYKAKPELFSKEKWNCHEKNDNKVRIIRGKDIVKCLSQYSRSLVYIWSPNCTSDICYPLDEIQKYCNRQGIELFIVAEYYDAEKMTQQYTVKNPILAIDTEYYKTNITKRYVALFLKDIDFLSPLQNRYLLFEKGNFSREIYDIFNDEKLKLEEALTY</sequence>
<protein>
    <submittedName>
        <fullName evidence="1">Uncharacterized protein</fullName>
    </submittedName>
</protein>
<dbReference type="AlphaFoldDB" id="A0A376C250"/>
<name>A0A376C250_9FLAO</name>
<gene>
    <name evidence="1" type="ORF">NCTC11661_00978</name>
</gene>
<evidence type="ECO:0000313" key="2">
    <source>
        <dbReference type="Proteomes" id="UP000255515"/>
    </source>
</evidence>